<keyword evidence="2" id="KW-0472">Membrane</keyword>
<dbReference type="EMBL" id="LHPM01000019">
    <property type="protein sequence ID" value="OAL62439.1"/>
    <property type="molecule type" value="Genomic_DNA"/>
</dbReference>
<evidence type="ECO:0008006" key="5">
    <source>
        <dbReference type="Google" id="ProtNLM"/>
    </source>
</evidence>
<comment type="caution">
    <text evidence="3">The sequence shown here is derived from an EMBL/GenBank/DDBJ whole genome shotgun (WGS) entry which is preliminary data.</text>
</comment>
<feature type="compositionally biased region" description="Basic and acidic residues" evidence="1">
    <location>
        <begin position="8"/>
        <end position="25"/>
    </location>
</feature>
<gene>
    <name evidence="3" type="ORF">A7C99_7024</name>
</gene>
<evidence type="ECO:0000256" key="2">
    <source>
        <dbReference type="SAM" id="Phobius"/>
    </source>
</evidence>
<name>A0A178ER78_TRIRU</name>
<keyword evidence="2" id="KW-1133">Transmembrane helix</keyword>
<keyword evidence="2" id="KW-0812">Transmembrane</keyword>
<feature type="region of interest" description="Disordered" evidence="1">
    <location>
        <begin position="80"/>
        <end position="104"/>
    </location>
</feature>
<feature type="compositionally biased region" description="Basic and acidic residues" evidence="1">
    <location>
        <begin position="33"/>
        <end position="53"/>
    </location>
</feature>
<dbReference type="AlphaFoldDB" id="A0A178ER78"/>
<sequence>MRLRARQSTREEEKKENNNHDDEEKKKKKKKNLQREEKRRSRPGGEEDVDKRGRGGRRLKLKLAADADFLPSTWSPPVAQTQQLARSSLGREVSNSDAGQDVTGTRRVTESSWPDFFFFFYFSLLILLFVVFFFSTAYRPHCETRGGDSKLALDAARKTSQTPSQTSLLRLQATPDALLDIAHGTAIMGDDEDDKQ</sequence>
<evidence type="ECO:0000313" key="3">
    <source>
        <dbReference type="EMBL" id="OAL62439.1"/>
    </source>
</evidence>
<evidence type="ECO:0000256" key="1">
    <source>
        <dbReference type="SAM" id="MobiDB-lite"/>
    </source>
</evidence>
<protein>
    <recommendedName>
        <fullName evidence="5">Transmembrane protein</fullName>
    </recommendedName>
</protein>
<accession>A0A178ER78</accession>
<reference evidence="3 4" key="1">
    <citation type="submission" date="2016-05" db="EMBL/GenBank/DDBJ databases">
        <title>Genome sequencing of Trichophyton rubrum CMCC(F)T1i isolated from hair.</title>
        <authorList>
            <person name="Zhan P."/>
            <person name="Tao Y."/>
            <person name="Liu W."/>
        </authorList>
    </citation>
    <scope>NUCLEOTIDE SEQUENCE [LARGE SCALE GENOMIC DNA]</scope>
    <source>
        <strain evidence="4">CMCC(F)T1i</strain>
    </source>
</reference>
<dbReference type="Proteomes" id="UP000243015">
    <property type="component" value="Unassembled WGS sequence"/>
</dbReference>
<proteinExistence type="predicted"/>
<feature type="transmembrane region" description="Helical" evidence="2">
    <location>
        <begin position="116"/>
        <end position="138"/>
    </location>
</feature>
<feature type="region of interest" description="Disordered" evidence="1">
    <location>
        <begin position="1"/>
        <end position="54"/>
    </location>
</feature>
<evidence type="ECO:0000313" key="4">
    <source>
        <dbReference type="Proteomes" id="UP000243015"/>
    </source>
</evidence>
<organism evidence="3 4">
    <name type="scientific">Trichophyton rubrum</name>
    <name type="common">Athlete's foot fungus</name>
    <name type="synonym">Epidermophyton rubrum</name>
    <dbReference type="NCBI Taxonomy" id="5551"/>
    <lineage>
        <taxon>Eukaryota</taxon>
        <taxon>Fungi</taxon>
        <taxon>Dikarya</taxon>
        <taxon>Ascomycota</taxon>
        <taxon>Pezizomycotina</taxon>
        <taxon>Eurotiomycetes</taxon>
        <taxon>Eurotiomycetidae</taxon>
        <taxon>Onygenales</taxon>
        <taxon>Arthrodermataceae</taxon>
        <taxon>Trichophyton</taxon>
    </lineage>
</organism>